<dbReference type="GO" id="GO:0005886">
    <property type="term" value="C:plasma membrane"/>
    <property type="evidence" value="ECO:0007669"/>
    <property type="project" value="UniProtKB-SubCell"/>
</dbReference>
<evidence type="ECO:0000256" key="5">
    <source>
        <dbReference type="ARBA" id="ARBA00022692"/>
    </source>
</evidence>
<evidence type="ECO:0000256" key="10">
    <source>
        <dbReference type="SAM" id="MobiDB-lite"/>
    </source>
</evidence>
<dbReference type="Gene3D" id="3.40.1090.10">
    <property type="entry name" value="Cytosolic phospholipase A2 catalytic domain"/>
    <property type="match status" value="2"/>
</dbReference>
<dbReference type="GO" id="GO:0016042">
    <property type="term" value="P:lipid catabolic process"/>
    <property type="evidence" value="ECO:0007669"/>
    <property type="project" value="UniProtKB-UniRule"/>
</dbReference>
<feature type="transmembrane region" description="Helical" evidence="11">
    <location>
        <begin position="46"/>
        <end position="68"/>
    </location>
</feature>
<dbReference type="InterPro" id="IPR016035">
    <property type="entry name" value="Acyl_Trfase/lysoPLipase"/>
</dbReference>
<dbReference type="Proteomes" id="UP000287866">
    <property type="component" value="Unassembled WGS sequence"/>
</dbReference>
<feature type="transmembrane region" description="Helical" evidence="11">
    <location>
        <begin position="303"/>
        <end position="321"/>
    </location>
</feature>
<dbReference type="Gene3D" id="1.20.1250.20">
    <property type="entry name" value="MFS general substrate transporter like domains"/>
    <property type="match status" value="1"/>
</dbReference>
<feature type="domain" description="Cyclic nucleotide-binding" evidence="12">
    <location>
        <begin position="495"/>
        <end position="592"/>
    </location>
</feature>
<feature type="short sequence motif" description="GXSXG" evidence="9">
    <location>
        <begin position="804"/>
        <end position="808"/>
    </location>
</feature>
<feature type="transmembrane region" description="Helical" evidence="11">
    <location>
        <begin position="12"/>
        <end position="34"/>
    </location>
</feature>
<comment type="subcellular location">
    <subcellularLocation>
        <location evidence="1">Cell membrane</location>
        <topology evidence="1">Multi-pass membrane protein</topology>
    </subcellularLocation>
</comment>
<dbReference type="InterPro" id="IPR002641">
    <property type="entry name" value="PNPLA_dom"/>
</dbReference>
<comment type="similarity">
    <text evidence="2">Belongs to the NTE family.</text>
</comment>
<dbReference type="PROSITE" id="PS00889">
    <property type="entry name" value="CNMP_BINDING_2"/>
    <property type="match status" value="1"/>
</dbReference>
<keyword evidence="8 11" id="KW-0472">Membrane</keyword>
<evidence type="ECO:0000256" key="2">
    <source>
        <dbReference type="ARBA" id="ARBA00006636"/>
    </source>
</evidence>
<evidence type="ECO:0000256" key="7">
    <source>
        <dbReference type="ARBA" id="ARBA00023098"/>
    </source>
</evidence>
<dbReference type="EMBL" id="SAYU02000068">
    <property type="protein sequence ID" value="NHA69629.1"/>
    <property type="molecule type" value="Genomic_DNA"/>
</dbReference>
<dbReference type="InterPro" id="IPR018490">
    <property type="entry name" value="cNMP-bd_dom_sf"/>
</dbReference>
<feature type="transmembrane region" description="Helical" evidence="11">
    <location>
        <begin position="111"/>
        <end position="129"/>
    </location>
</feature>
<dbReference type="AlphaFoldDB" id="A0A8T6R574"/>
<dbReference type="PROSITE" id="PS51635">
    <property type="entry name" value="PNPLA"/>
    <property type="match status" value="1"/>
</dbReference>
<evidence type="ECO:0000256" key="6">
    <source>
        <dbReference type="ARBA" id="ARBA00022989"/>
    </source>
</evidence>
<comment type="caution">
    <text evidence="15">The sequence shown here is derived from an EMBL/GenBank/DDBJ whole genome shotgun (WGS) entry which is preliminary data.</text>
</comment>
<evidence type="ECO:0000256" key="4">
    <source>
        <dbReference type="ARBA" id="ARBA00022475"/>
    </source>
</evidence>
<evidence type="ECO:0000313" key="15">
    <source>
        <dbReference type="EMBL" id="NHA69629.1"/>
    </source>
</evidence>
<sequence>MASSARVPPGRVLLVAGLGAFLAFLDSTIVEVAFPSMRASFPESSFGAFSWVLNGYNIAFAALLVVFGRLTDLIGRRRSFVAGTVVFSLASLACGLAPGLGALVVARIGQGIGAALLVPASLALVVSAFGGSTRTRAISTWGATAAVAAGIGPSAGGLLIETGGWRWAFLVNVPIGVATVVMARRQLDESRAPGRRALPDVAGAGLLAAAMGVLTLGIVQGQDWGWSSAATLGCFAAAAALGWFFVTGSRRHPQPLLDPGLLRVRAFRVSSLALFVSGFGYFANGVTNILWLQYVWGYDVVRAGLGLVPGALVAAVTATVVGPLAERWGARPFVVGGALTWAAAFVWYHQEVGPAPEFWAEWMPGQVLSGIGVGAALPLLGSTGLASVPGGQYATASAVASSARQFGGVLGVAVLVALLGDLTPLTAVDALHRGWVLSVIAFTVTAVVAAFLGGTPQVGGDGRAAPHALDRPQVFGPTPPTGWAPVTPGRVRPGAFMPLVDASRRRPDTSTPPVRLPAGGLLFRRGDPSGSAYRVRTGRLEVRVDDELVRELGPGDVVGELALLTDDRRSADVLARRDTTLLEIPRASFDTMTTDPGSARTLMRQLAEQLRTRSEPAPSRPPLRTRVVSVVAMTPGAPAAAVAHVLAAELGRHHSTVVLDRVGQDGLERAEEEHGRVVLLAGGADEGWRQFCLRQADTVVLVAHADRRASAVPSDPTPARQPELVLVGGDPGPAERAAWVALSDAWDVTTADLDLCVGLRPLAMRLAGRAVGLVLGGGGAAGLAHIGVLRELEAEGIHVDRVAGTSVGAIMGAGHALGLDSTQLEAATYLASVRTRTFDDWQLPTHALLRGRRFESAVRQMVGEDSVLEGLPRQLWLVSTDLLAGARHVHRRGPLVDAVLASSRVPGLFAPIATASGELLVDGGVLDNLPVDLLTQRDEGPVVAVNIGTETVRTPRPEGAGPPAVPPLVDTLSLAMSVNSIHSIRVARSHGAWVVCTPRMGTGFLEFHQIDVLVEAGRLAARTLLESCDGDLGVLGEQATARPTDTSPPP</sequence>
<dbReference type="InterPro" id="IPR000595">
    <property type="entry name" value="cNMP-bd_dom"/>
</dbReference>
<keyword evidence="5 11" id="KW-0812">Transmembrane</keyword>
<feature type="transmembrane region" description="Helical" evidence="11">
    <location>
        <begin position="409"/>
        <end position="428"/>
    </location>
</feature>
<dbReference type="GO" id="GO:0004622">
    <property type="term" value="F:phosphatidylcholine lysophospholipase activity"/>
    <property type="evidence" value="ECO:0007669"/>
    <property type="project" value="UniProtKB-ARBA"/>
</dbReference>
<keyword evidence="3" id="KW-0813">Transport</keyword>
<dbReference type="SUPFAM" id="SSF51206">
    <property type="entry name" value="cAMP-binding domain-like"/>
    <property type="match status" value="1"/>
</dbReference>
<dbReference type="InterPro" id="IPR020846">
    <property type="entry name" value="MFS_dom"/>
</dbReference>
<evidence type="ECO:0000259" key="13">
    <source>
        <dbReference type="PROSITE" id="PS50850"/>
    </source>
</evidence>
<feature type="domain" description="PNPLA" evidence="14">
    <location>
        <begin position="773"/>
        <end position="935"/>
    </location>
</feature>
<dbReference type="Pfam" id="PF00027">
    <property type="entry name" value="cNMP_binding"/>
    <property type="match status" value="1"/>
</dbReference>
<feature type="transmembrane region" description="Helical" evidence="11">
    <location>
        <begin position="368"/>
        <end position="388"/>
    </location>
</feature>
<feature type="region of interest" description="Disordered" evidence="10">
    <location>
        <begin position="502"/>
        <end position="522"/>
    </location>
</feature>
<gene>
    <name evidence="15" type="ORF">EPD83_016420</name>
</gene>
<feature type="transmembrane region" description="Helical" evidence="11">
    <location>
        <begin position="166"/>
        <end position="185"/>
    </location>
</feature>
<dbReference type="InterPro" id="IPR004638">
    <property type="entry name" value="EmrB-like"/>
</dbReference>
<dbReference type="PROSITE" id="PS50850">
    <property type="entry name" value="MFS"/>
    <property type="match status" value="1"/>
</dbReference>
<feature type="short sequence motif" description="GXGXXG" evidence="9">
    <location>
        <begin position="777"/>
        <end position="782"/>
    </location>
</feature>
<keyword evidence="9" id="KW-0442">Lipid degradation</keyword>
<evidence type="ECO:0000256" key="11">
    <source>
        <dbReference type="SAM" id="Phobius"/>
    </source>
</evidence>
<evidence type="ECO:0000256" key="9">
    <source>
        <dbReference type="PROSITE-ProRule" id="PRU01161"/>
    </source>
</evidence>
<dbReference type="NCBIfam" id="TIGR00711">
    <property type="entry name" value="efflux_EmrB"/>
    <property type="match status" value="1"/>
</dbReference>
<dbReference type="InterPro" id="IPR011701">
    <property type="entry name" value="MFS"/>
</dbReference>
<feature type="transmembrane region" description="Helical" evidence="11">
    <location>
        <begin position="80"/>
        <end position="105"/>
    </location>
</feature>
<keyword evidence="7 9" id="KW-0443">Lipid metabolism</keyword>
<reference evidence="15" key="1">
    <citation type="submission" date="2020-03" db="EMBL/GenBank/DDBJ databases">
        <title>Phycicoccus flavus sp. nov., a novel endophytic actinobacterium isolated from branch of Kandelia candel.</title>
        <authorList>
            <person name="Tuo L."/>
        </authorList>
    </citation>
    <scope>NUCLEOTIDE SEQUENCE</scope>
    <source>
        <strain evidence="15">CMS6Z-2</strain>
    </source>
</reference>
<dbReference type="InterPro" id="IPR014710">
    <property type="entry name" value="RmlC-like_jellyroll"/>
</dbReference>
<keyword evidence="16" id="KW-1185">Reference proteome</keyword>
<dbReference type="Gene3D" id="1.20.1720.10">
    <property type="entry name" value="Multidrug resistance protein D"/>
    <property type="match status" value="1"/>
</dbReference>
<feature type="transmembrane region" description="Helical" evidence="11">
    <location>
        <begin position="434"/>
        <end position="453"/>
    </location>
</feature>
<evidence type="ECO:0000313" key="16">
    <source>
        <dbReference type="Proteomes" id="UP000287866"/>
    </source>
</evidence>
<dbReference type="RefSeq" id="WP_205859567.1">
    <property type="nucleotide sequence ID" value="NZ_SAYU02000068.1"/>
</dbReference>
<feature type="active site" description="Nucleophile" evidence="9">
    <location>
        <position position="806"/>
    </location>
</feature>
<keyword evidence="4" id="KW-1003">Cell membrane</keyword>
<evidence type="ECO:0000259" key="12">
    <source>
        <dbReference type="PROSITE" id="PS50042"/>
    </source>
</evidence>
<feature type="transmembrane region" description="Helical" evidence="11">
    <location>
        <begin position="197"/>
        <end position="218"/>
    </location>
</feature>
<feature type="transmembrane region" description="Helical" evidence="11">
    <location>
        <begin position="266"/>
        <end position="283"/>
    </location>
</feature>
<evidence type="ECO:0000259" key="14">
    <source>
        <dbReference type="PROSITE" id="PS51635"/>
    </source>
</evidence>
<dbReference type="SMART" id="SM00100">
    <property type="entry name" value="cNMP"/>
    <property type="match status" value="1"/>
</dbReference>
<protein>
    <submittedName>
        <fullName evidence="15">DHA2 family efflux MFS transporter permease subunit</fullName>
    </submittedName>
</protein>
<feature type="transmembrane region" description="Helical" evidence="11">
    <location>
        <begin position="141"/>
        <end position="160"/>
    </location>
</feature>
<dbReference type="InterPro" id="IPR018488">
    <property type="entry name" value="cNMP-bd_CS"/>
</dbReference>
<dbReference type="GO" id="GO:0022857">
    <property type="term" value="F:transmembrane transporter activity"/>
    <property type="evidence" value="ECO:0007669"/>
    <property type="project" value="InterPro"/>
</dbReference>
<feature type="transmembrane region" description="Helical" evidence="11">
    <location>
        <begin position="224"/>
        <end position="246"/>
    </location>
</feature>
<evidence type="ECO:0000256" key="8">
    <source>
        <dbReference type="ARBA" id="ARBA00023136"/>
    </source>
</evidence>
<feature type="active site" description="Proton acceptor" evidence="9">
    <location>
        <position position="922"/>
    </location>
</feature>
<dbReference type="CDD" id="cd00038">
    <property type="entry name" value="CAP_ED"/>
    <property type="match status" value="1"/>
</dbReference>
<dbReference type="InterPro" id="IPR036259">
    <property type="entry name" value="MFS_trans_sf"/>
</dbReference>
<dbReference type="Pfam" id="PF01734">
    <property type="entry name" value="Patatin"/>
    <property type="match status" value="1"/>
</dbReference>
<feature type="transmembrane region" description="Helical" evidence="11">
    <location>
        <begin position="328"/>
        <end position="348"/>
    </location>
</feature>
<organism evidence="15 16">
    <name type="scientific">Phycicoccus flavus</name>
    <dbReference type="NCBI Taxonomy" id="2502783"/>
    <lineage>
        <taxon>Bacteria</taxon>
        <taxon>Bacillati</taxon>
        <taxon>Actinomycetota</taxon>
        <taxon>Actinomycetes</taxon>
        <taxon>Micrococcales</taxon>
        <taxon>Intrasporangiaceae</taxon>
        <taxon>Phycicoccus</taxon>
    </lineage>
</organism>
<dbReference type="PANTHER" id="PTHR42718">
    <property type="entry name" value="MAJOR FACILITATOR SUPERFAMILY MULTIDRUG TRANSPORTER MFSC"/>
    <property type="match status" value="1"/>
</dbReference>
<dbReference type="Pfam" id="PF07690">
    <property type="entry name" value="MFS_1"/>
    <property type="match status" value="2"/>
</dbReference>
<accession>A0A8T6R574</accession>
<keyword evidence="9" id="KW-0378">Hydrolase</keyword>
<dbReference type="Gene3D" id="2.60.120.10">
    <property type="entry name" value="Jelly Rolls"/>
    <property type="match status" value="1"/>
</dbReference>
<evidence type="ECO:0000256" key="1">
    <source>
        <dbReference type="ARBA" id="ARBA00004651"/>
    </source>
</evidence>
<dbReference type="PROSITE" id="PS50042">
    <property type="entry name" value="CNMP_BINDING_3"/>
    <property type="match status" value="1"/>
</dbReference>
<dbReference type="SUPFAM" id="SSF52151">
    <property type="entry name" value="FabD/lysophospholipase-like"/>
    <property type="match status" value="1"/>
</dbReference>
<name>A0A8T6R574_9MICO</name>
<dbReference type="CDD" id="cd17321">
    <property type="entry name" value="MFS_MMR_MDR_like"/>
    <property type="match status" value="1"/>
</dbReference>
<evidence type="ECO:0000256" key="3">
    <source>
        <dbReference type="ARBA" id="ARBA00022448"/>
    </source>
</evidence>
<dbReference type="SUPFAM" id="SSF103473">
    <property type="entry name" value="MFS general substrate transporter"/>
    <property type="match status" value="2"/>
</dbReference>
<feature type="domain" description="Major facilitator superfamily (MFS) profile" evidence="13">
    <location>
        <begin position="12"/>
        <end position="457"/>
    </location>
</feature>
<keyword evidence="6 11" id="KW-1133">Transmembrane helix</keyword>
<proteinExistence type="inferred from homology"/>
<dbReference type="PANTHER" id="PTHR42718:SF48">
    <property type="entry name" value="CONSERVED TWO-DOMAIN MEMBRANE PROTEIN-RELATED"/>
    <property type="match status" value="1"/>
</dbReference>
<feature type="short sequence motif" description="DGA/G" evidence="9">
    <location>
        <begin position="922"/>
        <end position="924"/>
    </location>
</feature>